<gene>
    <name evidence="2" type="ordered locus">HCH_02919</name>
</gene>
<proteinExistence type="predicted"/>
<dbReference type="HOGENOM" id="CLU_692164_0_0_6"/>
<dbReference type="KEGG" id="hch:HCH_02919"/>
<organism evidence="2 3">
    <name type="scientific">Hahella chejuensis (strain KCTC 2396)</name>
    <dbReference type="NCBI Taxonomy" id="349521"/>
    <lineage>
        <taxon>Bacteria</taxon>
        <taxon>Pseudomonadati</taxon>
        <taxon>Pseudomonadota</taxon>
        <taxon>Gammaproteobacteria</taxon>
        <taxon>Oceanospirillales</taxon>
        <taxon>Hahellaceae</taxon>
        <taxon>Hahella</taxon>
    </lineage>
</organism>
<protein>
    <submittedName>
        <fullName evidence="2">Uncharacterized protein</fullName>
    </submittedName>
</protein>
<dbReference type="Proteomes" id="UP000000238">
    <property type="component" value="Chromosome"/>
</dbReference>
<dbReference type="EMBL" id="CP000155">
    <property type="protein sequence ID" value="ABC29693.1"/>
    <property type="molecule type" value="Genomic_DNA"/>
</dbReference>
<reference evidence="2 3" key="1">
    <citation type="journal article" date="2005" name="Nucleic Acids Res.">
        <title>Genomic blueprint of Hahella chejuensis, a marine microbe producing an algicidal agent.</title>
        <authorList>
            <person name="Jeong H."/>
            <person name="Yim J.H."/>
            <person name="Lee C."/>
            <person name="Choi S.-H."/>
            <person name="Park Y.K."/>
            <person name="Yoon S.H."/>
            <person name="Hur C.-G."/>
            <person name="Kang H.-Y."/>
            <person name="Kim D."/>
            <person name="Lee H.H."/>
            <person name="Park K.H."/>
            <person name="Park S.-H."/>
            <person name="Park H.-S."/>
            <person name="Lee H.K."/>
            <person name="Oh T.K."/>
            <person name="Kim J.F."/>
        </authorList>
    </citation>
    <scope>NUCLEOTIDE SEQUENCE [LARGE SCALE GENOMIC DNA]</scope>
    <source>
        <strain evidence="2 3">KCTC 2396</strain>
    </source>
</reference>
<keyword evidence="3" id="KW-1185">Reference proteome</keyword>
<feature type="compositionally biased region" description="Polar residues" evidence="1">
    <location>
        <begin position="145"/>
        <end position="162"/>
    </location>
</feature>
<accession>Q2SI31</accession>
<evidence type="ECO:0000256" key="1">
    <source>
        <dbReference type="SAM" id="MobiDB-lite"/>
    </source>
</evidence>
<dbReference type="AlphaFoldDB" id="Q2SI31"/>
<feature type="region of interest" description="Disordered" evidence="1">
    <location>
        <begin position="143"/>
        <end position="171"/>
    </location>
</feature>
<dbReference type="OrthoDB" id="9812349at2"/>
<sequence>MGRAPTYNVVSSGEINAGFDAQQVANSCAKLFKTTPEKAQALLSKKLVLKKGLDLETARAYVSKLDSIGVAATVQEVMPEPTLKAHTLSLEPTEEELRAKEEAAVKPSDDRITCPKCNLEQPKADQCAGCGVYMHKVAPPVASSEAAQTPATTSRPGGNIRNSGAKPGKEDEVTYATDDVEAFNPKAIAAAAGAALLGALLWKAIAMTTGYEFSLIAWGIGGAVGFAALALGGRGLVTGVACGLLAFLAIMGGKYMVIQSFQESWFEILADSGEIELQDFRPVYDSVIQAANSYQTDVTDDDSLRNFMIEYGYTEASEPSEVVQFEIDDFKRDFEPELRRVALENPSFEQWVKVTFSQEIEGYSTFQLMREDFGLLDILFLFLGVGTAFQMGSGLRRH</sequence>
<evidence type="ECO:0000313" key="3">
    <source>
        <dbReference type="Proteomes" id="UP000000238"/>
    </source>
</evidence>
<name>Q2SI31_HAHCH</name>
<dbReference type="eggNOG" id="COG3152">
    <property type="taxonomic scope" value="Bacteria"/>
</dbReference>
<dbReference type="RefSeq" id="WP_011396762.1">
    <property type="nucleotide sequence ID" value="NC_007645.1"/>
</dbReference>
<evidence type="ECO:0000313" key="2">
    <source>
        <dbReference type="EMBL" id="ABC29693.1"/>
    </source>
</evidence>